<evidence type="ECO:0000256" key="4">
    <source>
        <dbReference type="ARBA" id="ARBA00023242"/>
    </source>
</evidence>
<evidence type="ECO:0000256" key="1">
    <source>
        <dbReference type="ARBA" id="ARBA00004123"/>
    </source>
</evidence>
<name>A0A426Z688_ENSVE</name>
<feature type="compositionally biased region" description="Basic and acidic residues" evidence="5">
    <location>
        <begin position="1"/>
        <end position="10"/>
    </location>
</feature>
<feature type="region of interest" description="Disordered" evidence="5">
    <location>
        <begin position="1"/>
        <end position="24"/>
    </location>
</feature>
<gene>
    <name evidence="7" type="ORF">B296_00033132</name>
</gene>
<dbReference type="Gene3D" id="1.10.20.10">
    <property type="entry name" value="Histone, subunit A"/>
    <property type="match status" value="1"/>
</dbReference>
<proteinExistence type="predicted"/>
<dbReference type="GO" id="GO:0046982">
    <property type="term" value="F:protein heterodimerization activity"/>
    <property type="evidence" value="ECO:0007669"/>
    <property type="project" value="InterPro"/>
</dbReference>
<dbReference type="PANTHER" id="PTHR46338">
    <property type="entry name" value="TRANSCRIPTION INITIATION FACTOR TFIID SUBUNIT 8"/>
    <property type="match status" value="1"/>
</dbReference>
<dbReference type="GO" id="GO:0005669">
    <property type="term" value="C:transcription factor TFIID complex"/>
    <property type="evidence" value="ECO:0007669"/>
    <property type="project" value="InterPro"/>
</dbReference>
<organism evidence="7 8">
    <name type="scientific">Ensete ventricosum</name>
    <name type="common">Abyssinian banana</name>
    <name type="synonym">Musa ensete</name>
    <dbReference type="NCBI Taxonomy" id="4639"/>
    <lineage>
        <taxon>Eukaryota</taxon>
        <taxon>Viridiplantae</taxon>
        <taxon>Streptophyta</taxon>
        <taxon>Embryophyta</taxon>
        <taxon>Tracheophyta</taxon>
        <taxon>Spermatophyta</taxon>
        <taxon>Magnoliopsida</taxon>
        <taxon>Liliopsida</taxon>
        <taxon>Zingiberales</taxon>
        <taxon>Musaceae</taxon>
        <taxon>Ensete</taxon>
    </lineage>
</organism>
<dbReference type="InterPro" id="IPR006565">
    <property type="entry name" value="BTP"/>
</dbReference>
<reference evidence="7 8" key="1">
    <citation type="journal article" date="2014" name="Agronomy (Basel)">
        <title>A Draft Genome Sequence for Ensete ventricosum, the Drought-Tolerant Tree Against Hunger.</title>
        <authorList>
            <person name="Harrison J."/>
            <person name="Moore K.A."/>
            <person name="Paszkiewicz K."/>
            <person name="Jones T."/>
            <person name="Grant M."/>
            <person name="Ambacheew D."/>
            <person name="Muzemil S."/>
            <person name="Studholme D.J."/>
        </authorList>
    </citation>
    <scope>NUCLEOTIDE SEQUENCE [LARGE SCALE GENOMIC DNA]</scope>
</reference>
<protein>
    <recommendedName>
        <fullName evidence="6">Bromodomain associated domain-containing protein</fullName>
    </recommendedName>
</protein>
<dbReference type="Pfam" id="PF07524">
    <property type="entry name" value="Bromo_TP"/>
    <property type="match status" value="1"/>
</dbReference>
<dbReference type="SMART" id="SM00576">
    <property type="entry name" value="BTP"/>
    <property type="match status" value="1"/>
</dbReference>
<feature type="domain" description="Bromodomain associated" evidence="6">
    <location>
        <begin position="25"/>
        <end position="101"/>
    </location>
</feature>
<evidence type="ECO:0000256" key="2">
    <source>
        <dbReference type="ARBA" id="ARBA00023015"/>
    </source>
</evidence>
<comment type="caution">
    <text evidence="7">The sequence shown here is derived from an EMBL/GenBank/DDBJ whole genome shotgun (WGS) entry which is preliminary data.</text>
</comment>
<evidence type="ECO:0000256" key="5">
    <source>
        <dbReference type="SAM" id="MobiDB-lite"/>
    </source>
</evidence>
<keyword evidence="4" id="KW-0539">Nucleus</keyword>
<sequence>MSDGGKERGKNQQTSSMKSRPSGDADFGLAISKIAVAQICESTGFRGSHLSANDAMAEIAVRFICSLRKSANFYANLGGRTSCNVSDVIQRIQDLSLSCGFRGASDVRQCLVSSDVVREIAIL</sequence>
<keyword evidence="3" id="KW-0804">Transcription</keyword>
<keyword evidence="2" id="KW-0805">Transcription regulation</keyword>
<evidence type="ECO:0000313" key="7">
    <source>
        <dbReference type="EMBL" id="RRT59443.1"/>
    </source>
</evidence>
<comment type="subcellular location">
    <subcellularLocation>
        <location evidence="1">Nucleus</location>
    </subcellularLocation>
</comment>
<dbReference type="AlphaFoldDB" id="A0A426Z688"/>
<evidence type="ECO:0000313" key="8">
    <source>
        <dbReference type="Proteomes" id="UP000287651"/>
    </source>
</evidence>
<dbReference type="InterPro" id="IPR009072">
    <property type="entry name" value="Histone-fold"/>
</dbReference>
<dbReference type="InterPro" id="IPR037818">
    <property type="entry name" value="TAF8"/>
</dbReference>
<evidence type="ECO:0000259" key="6">
    <source>
        <dbReference type="SMART" id="SM00576"/>
    </source>
</evidence>
<dbReference type="CDD" id="cd00076">
    <property type="entry name" value="HFD_SF"/>
    <property type="match status" value="1"/>
</dbReference>
<dbReference type="EMBL" id="AMZH03008208">
    <property type="protein sequence ID" value="RRT59443.1"/>
    <property type="molecule type" value="Genomic_DNA"/>
</dbReference>
<evidence type="ECO:0000256" key="3">
    <source>
        <dbReference type="ARBA" id="ARBA00023163"/>
    </source>
</evidence>
<accession>A0A426Z688</accession>
<dbReference type="PANTHER" id="PTHR46338:SF1">
    <property type="entry name" value="TRANSCRIPTION INITIATION FACTOR TFIID SUBUNIT 8"/>
    <property type="match status" value="1"/>
</dbReference>
<dbReference type="Proteomes" id="UP000287651">
    <property type="component" value="Unassembled WGS sequence"/>
</dbReference>
<dbReference type="SUPFAM" id="SSF47113">
    <property type="entry name" value="Histone-fold"/>
    <property type="match status" value="1"/>
</dbReference>